<dbReference type="Proteomes" id="UP001473424">
    <property type="component" value="Chromosome"/>
</dbReference>
<protein>
    <recommendedName>
        <fullName evidence="4">NADP-dependent oxidoreductase domain-containing protein</fullName>
    </recommendedName>
</protein>
<dbReference type="InterPro" id="IPR023210">
    <property type="entry name" value="NADP_OxRdtase_dom"/>
</dbReference>
<evidence type="ECO:0000256" key="1">
    <source>
        <dbReference type="ARBA" id="ARBA00007905"/>
    </source>
</evidence>
<dbReference type="PANTHER" id="PTHR43827">
    <property type="entry name" value="2,5-DIKETO-D-GLUCONIC ACID REDUCTASE"/>
    <property type="match status" value="1"/>
</dbReference>
<dbReference type="PROSITE" id="PS00062">
    <property type="entry name" value="ALDOKETO_REDUCTASE_2"/>
    <property type="match status" value="1"/>
</dbReference>
<evidence type="ECO:0000313" key="6">
    <source>
        <dbReference type="Proteomes" id="UP001473424"/>
    </source>
</evidence>
<dbReference type="CDD" id="cd19071">
    <property type="entry name" value="AKR_AKR1-5-like"/>
    <property type="match status" value="1"/>
</dbReference>
<dbReference type="Gene3D" id="3.20.20.100">
    <property type="entry name" value="NADP-dependent oxidoreductase domain"/>
    <property type="match status" value="1"/>
</dbReference>
<evidence type="ECO:0000259" key="4">
    <source>
        <dbReference type="Pfam" id="PF00248"/>
    </source>
</evidence>
<accession>A0ABM8JQV4</accession>
<dbReference type="InterPro" id="IPR036812">
    <property type="entry name" value="NAD(P)_OxRdtase_dom_sf"/>
</dbReference>
<keyword evidence="2" id="KW-0521">NADP</keyword>
<evidence type="ECO:0000313" key="5">
    <source>
        <dbReference type="EMBL" id="BET39281.1"/>
    </source>
</evidence>
<gene>
    <name evidence="5" type="ORF">SAP269_18700</name>
</gene>
<proteinExistence type="inferred from homology"/>
<dbReference type="InterPro" id="IPR018170">
    <property type="entry name" value="Aldo/ket_reductase_CS"/>
</dbReference>
<dbReference type="EMBL" id="AP028955">
    <property type="protein sequence ID" value="BET39281.1"/>
    <property type="molecule type" value="Genomic_DNA"/>
</dbReference>
<organism evidence="5 6">
    <name type="scientific">Spiroplasma ixodetis</name>
    <dbReference type="NCBI Taxonomy" id="2141"/>
    <lineage>
        <taxon>Bacteria</taxon>
        <taxon>Bacillati</taxon>
        <taxon>Mycoplasmatota</taxon>
        <taxon>Mollicutes</taxon>
        <taxon>Entomoplasmatales</taxon>
        <taxon>Spiroplasmataceae</taxon>
        <taxon>Spiroplasma</taxon>
    </lineage>
</organism>
<dbReference type="SUPFAM" id="SSF51430">
    <property type="entry name" value="NAD(P)-linked oxidoreductase"/>
    <property type="match status" value="1"/>
</dbReference>
<comment type="similarity">
    <text evidence="1">Belongs to the aldo/keto reductase family.</text>
</comment>
<evidence type="ECO:0000256" key="2">
    <source>
        <dbReference type="ARBA" id="ARBA00022857"/>
    </source>
</evidence>
<sequence length="188" mass="21990">MRGILTRLKLDYLDLCLIHWPTKQSFECWRVLEEFYEYGKVRAIGVSNFNSSQLKVFFKKIKIKPAINQIETHPGFNQKNTIDFCYENNIAVTSLRTMLGGRADEIPLLQELANKYKVTASHIALRWTWQLGQVVIHKWNNPERIISNPDIGSFQLTEEEMLKIQKLPQTALGPQFNDKKFWKGIMMD</sequence>
<dbReference type="InterPro" id="IPR020471">
    <property type="entry name" value="AKR"/>
</dbReference>
<dbReference type="RefSeq" id="WP_353306116.1">
    <property type="nucleotide sequence ID" value="NZ_AP028955.1"/>
</dbReference>
<dbReference type="Pfam" id="PF00248">
    <property type="entry name" value="Aldo_ket_red"/>
    <property type="match status" value="1"/>
</dbReference>
<evidence type="ECO:0000256" key="3">
    <source>
        <dbReference type="ARBA" id="ARBA00023002"/>
    </source>
</evidence>
<keyword evidence="3" id="KW-0560">Oxidoreductase</keyword>
<name>A0ABM8JQV4_9MOLU</name>
<reference evidence="6" key="1">
    <citation type="journal article" date="2024" name="FEMS Microbiol. Lett.">
        <title>Genomic insights into Spiroplasma endosymbionts that induce male-killing and protective phenotypes in the pea aphid.</title>
        <authorList>
            <person name="Arai H."/>
            <person name="Legeai F."/>
            <person name="Kageyama D."/>
            <person name="Sugio A."/>
            <person name="Simon J.C."/>
        </authorList>
    </citation>
    <scope>NUCLEOTIDE SEQUENCE [LARGE SCALE GENOMIC DNA]</scope>
    <source>
        <strain evidence="6">sAp269</strain>
    </source>
</reference>
<feature type="domain" description="NADP-dependent oxidoreductase" evidence="4">
    <location>
        <begin position="4"/>
        <end position="167"/>
    </location>
</feature>
<dbReference type="PANTHER" id="PTHR43827:SF3">
    <property type="entry name" value="NADP-DEPENDENT OXIDOREDUCTASE DOMAIN-CONTAINING PROTEIN"/>
    <property type="match status" value="1"/>
</dbReference>
<dbReference type="PRINTS" id="PR00069">
    <property type="entry name" value="ALDKETRDTASE"/>
</dbReference>
<keyword evidence="6" id="KW-1185">Reference proteome</keyword>